<keyword evidence="3" id="KW-1185">Reference proteome</keyword>
<protein>
    <submittedName>
        <fullName evidence="2">Uncharacterized protein</fullName>
    </submittedName>
</protein>
<gene>
    <name evidence="2" type="ORF">CLAFUR5_01516</name>
</gene>
<dbReference type="AlphaFoldDB" id="A0A9Q8L7E8"/>
<organism evidence="2 3">
    <name type="scientific">Passalora fulva</name>
    <name type="common">Tomato leaf mold</name>
    <name type="synonym">Cladosporium fulvum</name>
    <dbReference type="NCBI Taxonomy" id="5499"/>
    <lineage>
        <taxon>Eukaryota</taxon>
        <taxon>Fungi</taxon>
        <taxon>Dikarya</taxon>
        <taxon>Ascomycota</taxon>
        <taxon>Pezizomycotina</taxon>
        <taxon>Dothideomycetes</taxon>
        <taxon>Dothideomycetidae</taxon>
        <taxon>Mycosphaerellales</taxon>
        <taxon>Mycosphaerellaceae</taxon>
        <taxon>Fulvia</taxon>
    </lineage>
</organism>
<dbReference type="KEGG" id="ffu:CLAFUR5_01516"/>
<feature type="region of interest" description="Disordered" evidence="1">
    <location>
        <begin position="21"/>
        <end position="50"/>
    </location>
</feature>
<accession>A0A9Q8L7E8</accession>
<dbReference type="GeneID" id="71981394"/>
<evidence type="ECO:0000313" key="3">
    <source>
        <dbReference type="Proteomes" id="UP000756132"/>
    </source>
</evidence>
<proteinExistence type="predicted"/>
<reference evidence="2" key="1">
    <citation type="submission" date="2021-12" db="EMBL/GenBank/DDBJ databases">
        <authorList>
            <person name="Zaccaron A."/>
            <person name="Stergiopoulos I."/>
        </authorList>
    </citation>
    <scope>NUCLEOTIDE SEQUENCE</scope>
    <source>
        <strain evidence="2">Race5_Kim</strain>
    </source>
</reference>
<dbReference type="EMBL" id="CP090163">
    <property type="protein sequence ID" value="UJO12232.1"/>
    <property type="molecule type" value="Genomic_DNA"/>
</dbReference>
<dbReference type="RefSeq" id="XP_047756598.1">
    <property type="nucleotide sequence ID" value="XM_047900664.1"/>
</dbReference>
<dbReference type="OrthoDB" id="3649931at2759"/>
<evidence type="ECO:0000313" key="2">
    <source>
        <dbReference type="EMBL" id="UJO12232.1"/>
    </source>
</evidence>
<feature type="compositionally biased region" description="Low complexity" evidence="1">
    <location>
        <begin position="24"/>
        <end position="35"/>
    </location>
</feature>
<feature type="compositionally biased region" description="Polar residues" evidence="1">
    <location>
        <begin position="36"/>
        <end position="50"/>
    </location>
</feature>
<sequence length="115" mass="12385">MPSSKFQPLHPRNSLRRLRTAFQSSPSASKSPLSAGTATSNGSRFSSLSFGNMSNVSLDSALNPRRAIRRKKSSLEVEQEEERTLVSQSLMSLVEPRPNVGPACGGIEEILGGRA</sequence>
<name>A0A9Q8L7E8_PASFU</name>
<evidence type="ECO:0000256" key="1">
    <source>
        <dbReference type="SAM" id="MobiDB-lite"/>
    </source>
</evidence>
<dbReference type="Proteomes" id="UP000756132">
    <property type="component" value="Chromosome 1"/>
</dbReference>
<reference evidence="2" key="2">
    <citation type="journal article" date="2022" name="Microb. Genom.">
        <title>A chromosome-scale genome assembly of the tomato pathogen Cladosporium fulvum reveals a compartmentalized genome architecture and the presence of a dispensable chromosome.</title>
        <authorList>
            <person name="Zaccaron A.Z."/>
            <person name="Chen L.H."/>
            <person name="Samaras A."/>
            <person name="Stergiopoulos I."/>
        </authorList>
    </citation>
    <scope>NUCLEOTIDE SEQUENCE</scope>
    <source>
        <strain evidence="2">Race5_Kim</strain>
    </source>
</reference>
<dbReference type="OMA" id="ERLFCSD"/>